<dbReference type="FunFam" id="3.40.50.300:FF:000126">
    <property type="entry name" value="Galactose/methyl galactoside import ATP-binding protein MglA"/>
    <property type="match status" value="1"/>
</dbReference>
<evidence type="ECO:0000256" key="7">
    <source>
        <dbReference type="ARBA" id="ARBA00022741"/>
    </source>
</evidence>
<evidence type="ECO:0000256" key="3">
    <source>
        <dbReference type="ARBA" id="ARBA00022448"/>
    </source>
</evidence>
<keyword evidence="3" id="KW-0813">Transport</keyword>
<dbReference type="PROSITE" id="PS50893">
    <property type="entry name" value="ABC_TRANSPORTER_2"/>
    <property type="match status" value="2"/>
</dbReference>
<name>B5Y645_COPPD</name>
<dbReference type="InterPro" id="IPR003593">
    <property type="entry name" value="AAA+_ATPase"/>
</dbReference>
<keyword evidence="9" id="KW-1278">Translocase</keyword>
<gene>
    <name evidence="12" type="primary">rbsA</name>
    <name evidence="12" type="ordered locus">COPRO5265_1467</name>
</gene>
<dbReference type="CDD" id="cd03215">
    <property type="entry name" value="ABC_Carb_Monos_II"/>
    <property type="match status" value="1"/>
</dbReference>
<dbReference type="HOGENOM" id="CLU_000604_92_3_9"/>
<evidence type="ECO:0000313" key="12">
    <source>
        <dbReference type="EMBL" id="ACI17299.1"/>
    </source>
</evidence>
<keyword evidence="8 12" id="KW-0067">ATP-binding</keyword>
<evidence type="ECO:0000259" key="11">
    <source>
        <dbReference type="PROSITE" id="PS50893"/>
    </source>
</evidence>
<dbReference type="STRING" id="309798.COPRO5265_1467"/>
<dbReference type="SMART" id="SM00382">
    <property type="entry name" value="AAA"/>
    <property type="match status" value="2"/>
</dbReference>
<keyword evidence="7" id="KW-0547">Nucleotide-binding</keyword>
<dbReference type="eggNOG" id="COG1129">
    <property type="taxonomic scope" value="Bacteria"/>
</dbReference>
<evidence type="ECO:0000256" key="1">
    <source>
        <dbReference type="ARBA" id="ARBA00004202"/>
    </source>
</evidence>
<keyword evidence="4" id="KW-1003">Cell membrane</keyword>
<dbReference type="GO" id="GO:0016887">
    <property type="term" value="F:ATP hydrolysis activity"/>
    <property type="evidence" value="ECO:0007669"/>
    <property type="project" value="InterPro"/>
</dbReference>
<protein>
    <submittedName>
        <fullName evidence="12">Ribose transport ATP-binding protein RbsA</fullName>
    </submittedName>
</protein>
<dbReference type="GO" id="GO:0005886">
    <property type="term" value="C:plasma membrane"/>
    <property type="evidence" value="ECO:0007669"/>
    <property type="project" value="UniProtKB-SubCell"/>
</dbReference>
<evidence type="ECO:0000256" key="4">
    <source>
        <dbReference type="ARBA" id="ARBA00022475"/>
    </source>
</evidence>
<dbReference type="PROSITE" id="PS00211">
    <property type="entry name" value="ABC_TRANSPORTER_1"/>
    <property type="match status" value="1"/>
</dbReference>
<evidence type="ECO:0000313" key="13">
    <source>
        <dbReference type="Proteomes" id="UP000001732"/>
    </source>
</evidence>
<keyword evidence="6" id="KW-0677">Repeat</keyword>
<proteinExistence type="predicted"/>
<keyword evidence="10" id="KW-0472">Membrane</keyword>
<evidence type="ECO:0000256" key="10">
    <source>
        <dbReference type="ARBA" id="ARBA00023136"/>
    </source>
</evidence>
<evidence type="ECO:0000256" key="9">
    <source>
        <dbReference type="ARBA" id="ARBA00022967"/>
    </source>
</evidence>
<dbReference type="OrthoDB" id="9771863at2"/>
<dbReference type="Pfam" id="PF00005">
    <property type="entry name" value="ABC_tran"/>
    <property type="match status" value="2"/>
</dbReference>
<dbReference type="RefSeq" id="WP_012543951.1">
    <property type="nucleotide sequence ID" value="NC_011295.1"/>
</dbReference>
<reference evidence="12 13" key="2">
    <citation type="journal article" date="2014" name="Genome Announc.">
        <title>Complete Genome Sequence of Coprothermobacter proteolyticus DSM 5265.</title>
        <authorList>
            <person name="Alexiev A."/>
            <person name="Coil D.A."/>
            <person name="Badger J.H."/>
            <person name="Enticknap J."/>
            <person name="Ward N."/>
            <person name="Robb F.T."/>
            <person name="Eisen J.A."/>
        </authorList>
    </citation>
    <scope>NUCLEOTIDE SEQUENCE [LARGE SCALE GENOMIC DNA]</scope>
    <source>
        <strain evidence="13">ATCC 35245 / DSM 5265 / OCM 4 / BT</strain>
    </source>
</reference>
<evidence type="ECO:0000256" key="2">
    <source>
        <dbReference type="ARBA" id="ARBA00004533"/>
    </source>
</evidence>
<reference evidence="13" key="1">
    <citation type="submission" date="2008-08" db="EMBL/GenBank/DDBJ databases">
        <title>The complete genome sequence of Coprothermobacter proteolyticus strain ATCC 5245 / DSM 5265 / BT.</title>
        <authorList>
            <person name="Dodson R.J."/>
            <person name="Durkin A.S."/>
            <person name="Wu M."/>
            <person name="Eisen J."/>
            <person name="Sutton G."/>
        </authorList>
    </citation>
    <scope>NUCLEOTIDE SEQUENCE [LARGE SCALE GENOMIC DNA]</scope>
    <source>
        <strain evidence="13">ATCC 35245 / DSM 5265 / OCM 4 / BT</strain>
    </source>
</reference>
<dbReference type="PANTHER" id="PTHR43790">
    <property type="entry name" value="CARBOHYDRATE TRANSPORT ATP-BINDING PROTEIN MG119-RELATED"/>
    <property type="match status" value="1"/>
</dbReference>
<feature type="domain" description="ABC transporter" evidence="11">
    <location>
        <begin position="251"/>
        <end position="495"/>
    </location>
</feature>
<dbReference type="AlphaFoldDB" id="B5Y645"/>
<dbReference type="InterPro" id="IPR003439">
    <property type="entry name" value="ABC_transporter-like_ATP-bd"/>
</dbReference>
<accession>B5Y645</accession>
<dbReference type="InterPro" id="IPR017871">
    <property type="entry name" value="ABC_transporter-like_CS"/>
</dbReference>
<dbReference type="CDD" id="cd03216">
    <property type="entry name" value="ABC_Carb_Monos_I"/>
    <property type="match status" value="1"/>
</dbReference>
<dbReference type="InterPro" id="IPR027417">
    <property type="entry name" value="P-loop_NTPase"/>
</dbReference>
<organism evidence="12 13">
    <name type="scientific">Coprothermobacter proteolyticus (strain ATCC 35245 / DSM 5265 / OCM 4 / BT)</name>
    <dbReference type="NCBI Taxonomy" id="309798"/>
    <lineage>
        <taxon>Bacteria</taxon>
        <taxon>Pseudomonadati</taxon>
        <taxon>Coprothermobacterota</taxon>
        <taxon>Coprothermobacteria</taxon>
        <taxon>Coprothermobacterales</taxon>
        <taxon>Coprothermobacteraceae</taxon>
        <taxon>Coprothermobacter</taxon>
    </lineage>
</organism>
<evidence type="ECO:0000256" key="6">
    <source>
        <dbReference type="ARBA" id="ARBA00022737"/>
    </source>
</evidence>
<comment type="subcellular location">
    <subcellularLocation>
        <location evidence="2">Cell inner membrane</location>
    </subcellularLocation>
    <subcellularLocation>
        <location evidence="1">Cell membrane</location>
        <topology evidence="1">Peripheral membrane protein</topology>
    </subcellularLocation>
</comment>
<sequence length="502" mass="55724">MPLLEMKGICKQFPGVMALDDVCLTLDSGEVLALLGENGAGKSTLVKILSGVYTMDKGQIKINGDIVDIRNVWDAMKLGIGIIHQELNLIPDLTVYENIFLGREKRNSVTKRIDKSYLKQESKKLLNRLGVDIDVERIVKTLSVAEQQMVEIAKVLSMDCRIIIMDEPTDALTTDEVQNLFKVIRALKCEGKGIILISHKIEEIMEIADRVEVLRDGKYIGTKVVAETNTDELIKMMVGRELKEKFPKVKVPVSDVVLEVRNLSVPGLLHDISFELRKGEVLGIAGLVGAGRTELAKTLFGVYKYSGDVFVEGKKLKLTSTSAAIEAGIVYLTEDRKEEGLFLDKSVSYNMTLATLKVFTGLLGKVDTRKEAQTVSDYVQRLRIKTPSISQTVENLSGGNQQKVLVGKWLMTQPKIMILDEPTRGIDVGAKVEIYNLINELKKNGIAIIMISSELPEILGICDRILVMHEGRITGCLEDNEATQEKIMRYAISTGGMYFEAN</sequence>
<dbReference type="EMBL" id="CP001145">
    <property type="protein sequence ID" value="ACI17299.1"/>
    <property type="molecule type" value="Genomic_DNA"/>
</dbReference>
<dbReference type="GO" id="GO:0005524">
    <property type="term" value="F:ATP binding"/>
    <property type="evidence" value="ECO:0007669"/>
    <property type="project" value="UniProtKB-KW"/>
</dbReference>
<feature type="domain" description="ABC transporter" evidence="11">
    <location>
        <begin position="4"/>
        <end position="241"/>
    </location>
</feature>
<keyword evidence="5" id="KW-0762">Sugar transport</keyword>
<evidence type="ECO:0000256" key="5">
    <source>
        <dbReference type="ARBA" id="ARBA00022597"/>
    </source>
</evidence>
<dbReference type="Gene3D" id="3.40.50.300">
    <property type="entry name" value="P-loop containing nucleotide triphosphate hydrolases"/>
    <property type="match status" value="2"/>
</dbReference>
<dbReference type="Proteomes" id="UP000001732">
    <property type="component" value="Chromosome"/>
</dbReference>
<dbReference type="GO" id="GO:0015749">
    <property type="term" value="P:monosaccharide transmembrane transport"/>
    <property type="evidence" value="ECO:0007669"/>
    <property type="project" value="UniProtKB-ARBA"/>
</dbReference>
<dbReference type="SUPFAM" id="SSF52540">
    <property type="entry name" value="P-loop containing nucleoside triphosphate hydrolases"/>
    <property type="match status" value="2"/>
</dbReference>
<dbReference type="InterPro" id="IPR050107">
    <property type="entry name" value="ABC_carbohydrate_import_ATPase"/>
</dbReference>
<keyword evidence="13" id="KW-1185">Reference proteome</keyword>
<dbReference type="FunFam" id="3.40.50.300:FF:000127">
    <property type="entry name" value="Ribose import ATP-binding protein RbsA"/>
    <property type="match status" value="1"/>
</dbReference>
<evidence type="ECO:0000256" key="8">
    <source>
        <dbReference type="ARBA" id="ARBA00022840"/>
    </source>
</evidence>
<dbReference type="KEGG" id="cpo:COPRO5265_1467"/>
<dbReference type="PANTHER" id="PTHR43790:SF9">
    <property type="entry name" value="GALACTOFURANOSE TRANSPORTER ATP-BINDING PROTEIN YTFR"/>
    <property type="match status" value="1"/>
</dbReference>